<dbReference type="EMBL" id="JARBHB010000005">
    <property type="protein sequence ID" value="KAJ8884002.1"/>
    <property type="molecule type" value="Genomic_DNA"/>
</dbReference>
<evidence type="ECO:0000256" key="1">
    <source>
        <dbReference type="ARBA" id="ARBA00009036"/>
    </source>
</evidence>
<keyword evidence="6" id="KW-1185">Reference proteome</keyword>
<dbReference type="InterPro" id="IPR000533">
    <property type="entry name" value="Tropomyosin"/>
</dbReference>
<feature type="compositionally biased region" description="Basic and acidic residues" evidence="4">
    <location>
        <begin position="407"/>
        <end position="417"/>
    </location>
</feature>
<feature type="region of interest" description="Disordered" evidence="4">
    <location>
        <begin position="407"/>
        <end position="426"/>
    </location>
</feature>
<organism evidence="5 6">
    <name type="scientific">Dryococelus australis</name>
    <dbReference type="NCBI Taxonomy" id="614101"/>
    <lineage>
        <taxon>Eukaryota</taxon>
        <taxon>Metazoa</taxon>
        <taxon>Ecdysozoa</taxon>
        <taxon>Arthropoda</taxon>
        <taxon>Hexapoda</taxon>
        <taxon>Insecta</taxon>
        <taxon>Pterygota</taxon>
        <taxon>Neoptera</taxon>
        <taxon>Polyneoptera</taxon>
        <taxon>Phasmatodea</taxon>
        <taxon>Verophasmatodea</taxon>
        <taxon>Anareolatae</taxon>
        <taxon>Phasmatidae</taxon>
        <taxon>Eurycanthinae</taxon>
        <taxon>Dryococelus</taxon>
    </lineage>
</organism>
<feature type="compositionally biased region" description="Basic and acidic residues" evidence="4">
    <location>
        <begin position="461"/>
        <end position="476"/>
    </location>
</feature>
<name>A0ABQ9HIB5_9NEOP</name>
<comment type="caution">
    <text evidence="5">The sequence shown here is derived from an EMBL/GenBank/DDBJ whole genome shotgun (WGS) entry which is preliminary data.</text>
</comment>
<dbReference type="Gene3D" id="1.20.5.340">
    <property type="match status" value="2"/>
</dbReference>
<feature type="compositionally biased region" description="Basic residues" evidence="4">
    <location>
        <begin position="15"/>
        <end position="24"/>
    </location>
</feature>
<feature type="non-terminal residue" evidence="5">
    <location>
        <position position="819"/>
    </location>
</feature>
<feature type="compositionally biased region" description="Basic and acidic residues" evidence="4">
    <location>
        <begin position="108"/>
        <end position="119"/>
    </location>
</feature>
<reference evidence="5 6" key="1">
    <citation type="submission" date="2023-02" db="EMBL/GenBank/DDBJ databases">
        <title>LHISI_Scaffold_Assembly.</title>
        <authorList>
            <person name="Stuart O.P."/>
            <person name="Cleave R."/>
            <person name="Magrath M.J.L."/>
            <person name="Mikheyev A.S."/>
        </authorList>
    </citation>
    <scope>NUCLEOTIDE SEQUENCE [LARGE SCALE GENOMIC DNA]</scope>
    <source>
        <strain evidence="5">Daus_M_001</strain>
        <tissue evidence="5">Leg muscle</tissue>
    </source>
</reference>
<evidence type="ECO:0000313" key="6">
    <source>
        <dbReference type="Proteomes" id="UP001159363"/>
    </source>
</evidence>
<feature type="region of interest" description="Disordered" evidence="4">
    <location>
        <begin position="1"/>
        <end position="26"/>
    </location>
</feature>
<keyword evidence="2 3" id="KW-0175">Coiled coil</keyword>
<proteinExistence type="inferred from homology"/>
<accession>A0ABQ9HIB5</accession>
<comment type="similarity">
    <text evidence="1">Belongs to the tropomyosin family.</text>
</comment>
<feature type="region of interest" description="Disordered" evidence="4">
    <location>
        <begin position="444"/>
        <end position="483"/>
    </location>
</feature>
<dbReference type="SUPFAM" id="SSF57997">
    <property type="entry name" value="Tropomyosin"/>
    <property type="match status" value="2"/>
</dbReference>
<feature type="region of interest" description="Disordered" evidence="4">
    <location>
        <begin position="108"/>
        <end position="155"/>
    </location>
</feature>
<feature type="region of interest" description="Disordered" evidence="4">
    <location>
        <begin position="381"/>
        <end position="400"/>
    </location>
</feature>
<evidence type="ECO:0000313" key="5">
    <source>
        <dbReference type="EMBL" id="KAJ8884002.1"/>
    </source>
</evidence>
<sequence>MRVIEVSMEQSRNERARRRRRKEGHAHISAAPEMVHDKWPPLLSPLRRHEYLEKTRQQAASSSTIPTCNNPGVNLSDIEPRSPCAEESWAALNIEVLRAEVIIEQHRNARARETGDPRENPSTSGIARHDSHVLKSGAAPPGIEPSSPRWEAGSLTTSSTAAPCYLIPATIVPRGIESGGRWPPPNICLPKTTKDAFDSDLSGTRALRCCSVACTAAERSTTRQSSKKRSTFHLIVSPGQAGFVYELRLMQPGVLRVARWRHKAGKHTEAKWRSGSIDALTCGLATRSCGNGIVSDWLLRVAKDFLPSGYAAGWRVSYEALIGECRRMASAGKQTARSRTPSHPRHGGVMYLAPGPRARLSCRMGPHAAGLSRRLLPTHSSRRRVEQRRVHRLSRSTTSRTRLRRLCGSERGGEGGRDFSPPLSLRDTGLNEARIEQRWNARARETVDPRVNPPTSGIIQHDSHLRKSGSEHESDALNRQQPTANMDAIKKKMQAMKLEKDNAMDRALLCEQQARDANLRAEKRVAPPFDLMVLDGVAAHRPLWPSIELAIDLLRCGLSIQRYKPNYLMATPVMYGAYNLSVVATAAVVLPGSINSRYTLDTAEEEARSLQKKIQTIENELDQTQESLGQVNAKLEEKDKALQTNWRPGARFSSILPLVREPNYVSIANQVKRSLRCSDRQATSTLRAIATPAHPISGKVNENRTPGSILTMEEGLGKESAMVVVRDPCQHSPRVISESHGKPKSEWPHREIDIDQKGLPVVPAGQLCGSEVKLIPHAPTTRLATETCVSQFPLQHCYMFLRNYVTTDFYTVRLYRPFT</sequence>
<dbReference type="Proteomes" id="UP001159363">
    <property type="component" value="Chromosome 4"/>
</dbReference>
<feature type="coiled-coil region" evidence="3">
    <location>
        <begin position="600"/>
        <end position="641"/>
    </location>
</feature>
<evidence type="ECO:0000256" key="2">
    <source>
        <dbReference type="ARBA" id="ARBA00023054"/>
    </source>
</evidence>
<gene>
    <name evidence="5" type="ORF">PR048_015858</name>
</gene>
<protein>
    <submittedName>
        <fullName evidence="5">Uncharacterized protein</fullName>
    </submittedName>
</protein>
<dbReference type="PANTHER" id="PTHR19269">
    <property type="entry name" value="TROPOMYOSIN"/>
    <property type="match status" value="1"/>
</dbReference>
<dbReference type="Pfam" id="PF00261">
    <property type="entry name" value="Tropomyosin"/>
    <property type="match status" value="1"/>
</dbReference>
<evidence type="ECO:0000256" key="4">
    <source>
        <dbReference type="SAM" id="MobiDB-lite"/>
    </source>
</evidence>
<evidence type="ECO:0000256" key="3">
    <source>
        <dbReference type="SAM" id="Coils"/>
    </source>
</evidence>